<dbReference type="InterPro" id="IPR008984">
    <property type="entry name" value="SMAD_FHA_dom_sf"/>
</dbReference>
<feature type="domain" description="FHA" evidence="3">
    <location>
        <begin position="302"/>
        <end position="355"/>
    </location>
</feature>
<dbReference type="Pfam" id="PF00498">
    <property type="entry name" value="FHA"/>
    <property type="match status" value="1"/>
</dbReference>
<gene>
    <name evidence="4" type="ORF">GCM10025883_37210</name>
</gene>
<dbReference type="PANTHER" id="PTHR23308">
    <property type="entry name" value="NUCLEAR INHIBITOR OF PROTEIN PHOSPHATASE-1"/>
    <property type="match status" value="1"/>
</dbReference>
<proteinExistence type="predicted"/>
<dbReference type="Gene3D" id="2.60.200.20">
    <property type="match status" value="1"/>
</dbReference>
<feature type="region of interest" description="Disordered" evidence="2">
    <location>
        <begin position="134"/>
        <end position="153"/>
    </location>
</feature>
<accession>A0ABQ6IW78</accession>
<dbReference type="InterPro" id="IPR000253">
    <property type="entry name" value="FHA_dom"/>
</dbReference>
<evidence type="ECO:0000256" key="2">
    <source>
        <dbReference type="SAM" id="MobiDB-lite"/>
    </source>
</evidence>
<dbReference type="SMART" id="SM00240">
    <property type="entry name" value="FHA"/>
    <property type="match status" value="1"/>
</dbReference>
<organism evidence="4 5">
    <name type="scientific">Mobilicoccus caccae</name>
    <dbReference type="NCBI Taxonomy" id="1859295"/>
    <lineage>
        <taxon>Bacteria</taxon>
        <taxon>Bacillati</taxon>
        <taxon>Actinomycetota</taxon>
        <taxon>Actinomycetes</taxon>
        <taxon>Micrococcales</taxon>
        <taxon>Dermatophilaceae</taxon>
        <taxon>Mobilicoccus</taxon>
    </lineage>
</organism>
<dbReference type="Gene3D" id="3.30.2320.60">
    <property type="entry name" value="FhaA, phosphopeptide-binding domain (DUF3662)"/>
    <property type="match status" value="1"/>
</dbReference>
<dbReference type="InterPro" id="IPR042287">
    <property type="entry name" value="FhaA_N_sf"/>
</dbReference>
<dbReference type="EMBL" id="BSUO01000001">
    <property type="protein sequence ID" value="GMA41676.1"/>
    <property type="molecule type" value="Genomic_DNA"/>
</dbReference>
<protein>
    <recommendedName>
        <fullName evidence="3">FHA domain-containing protein</fullName>
    </recommendedName>
</protein>
<evidence type="ECO:0000259" key="3">
    <source>
        <dbReference type="PROSITE" id="PS50006"/>
    </source>
</evidence>
<dbReference type="CDD" id="cd00060">
    <property type="entry name" value="FHA"/>
    <property type="match status" value="1"/>
</dbReference>
<dbReference type="Pfam" id="PF12401">
    <property type="entry name" value="FhaA_N"/>
    <property type="match status" value="1"/>
</dbReference>
<comment type="caution">
    <text evidence="4">The sequence shown here is derived from an EMBL/GenBank/DDBJ whole genome shotgun (WGS) entry which is preliminary data.</text>
</comment>
<dbReference type="SUPFAM" id="SSF49879">
    <property type="entry name" value="SMAD/FHA domain"/>
    <property type="match status" value="1"/>
</dbReference>
<name>A0ABQ6IW78_9MICO</name>
<evidence type="ECO:0000313" key="5">
    <source>
        <dbReference type="Proteomes" id="UP001157126"/>
    </source>
</evidence>
<dbReference type="InterPro" id="IPR022128">
    <property type="entry name" value="FhaA_N"/>
</dbReference>
<feature type="region of interest" description="Disordered" evidence="2">
    <location>
        <begin position="189"/>
        <end position="282"/>
    </location>
</feature>
<sequence>MAYTLEVDCGGGDTDMGLFDRVEQKLERVVNGVFARAFKAEVQPVEIASAMRRAMDDRAAVVAQGRTIVPNAFTVELAPTDYERLNEYEQVLRTELVASVQEHAESQGYTPGGPMYVEFVDSDDLDTGVFRVLPASAREPRPSRPGHRPRPRNELITPQATAAAEGNVGLAGSAAQAAAAATAGTAAARRAAYPDPHDTHDPAEVPPGFTDARRQLSDDGDRQALEQQRAHDLAAWPDDDADNPRAGYDDAADDPWAGEDRTSPPTARADAVPPPAAPPRAAARRPWLELGHDSYPLLSAITVLGRDAAADITLEDSGVSRRHCEIRVTHDGPHLVASIRDLGSTNGTFVNGERITTSRLAEGDRITVGRTSLSVRFGER</sequence>
<dbReference type="InterPro" id="IPR050923">
    <property type="entry name" value="Cell_Proc_Reg/RNA_Proc"/>
</dbReference>
<keyword evidence="1" id="KW-0597">Phosphoprotein</keyword>
<dbReference type="Proteomes" id="UP001157126">
    <property type="component" value="Unassembled WGS sequence"/>
</dbReference>
<reference evidence="5" key="1">
    <citation type="journal article" date="2019" name="Int. J. Syst. Evol. Microbiol.">
        <title>The Global Catalogue of Microorganisms (GCM) 10K type strain sequencing project: providing services to taxonomists for standard genome sequencing and annotation.</title>
        <authorList>
            <consortium name="The Broad Institute Genomics Platform"/>
            <consortium name="The Broad Institute Genome Sequencing Center for Infectious Disease"/>
            <person name="Wu L."/>
            <person name="Ma J."/>
        </authorList>
    </citation>
    <scope>NUCLEOTIDE SEQUENCE [LARGE SCALE GENOMIC DNA]</scope>
    <source>
        <strain evidence="5">NBRC 113072</strain>
    </source>
</reference>
<dbReference type="PROSITE" id="PS50006">
    <property type="entry name" value="FHA_DOMAIN"/>
    <property type="match status" value="1"/>
</dbReference>
<evidence type="ECO:0000313" key="4">
    <source>
        <dbReference type="EMBL" id="GMA41676.1"/>
    </source>
</evidence>
<evidence type="ECO:0000256" key="1">
    <source>
        <dbReference type="ARBA" id="ARBA00022553"/>
    </source>
</evidence>
<keyword evidence="5" id="KW-1185">Reference proteome</keyword>
<feature type="compositionally biased region" description="Basic and acidic residues" evidence="2">
    <location>
        <begin position="211"/>
        <end position="232"/>
    </location>
</feature>